<feature type="compositionally biased region" description="Polar residues" evidence="8">
    <location>
        <begin position="482"/>
        <end position="501"/>
    </location>
</feature>
<evidence type="ECO:0000313" key="11">
    <source>
        <dbReference type="EnsemblMetazoa" id="MDOA008519-PA"/>
    </source>
</evidence>
<dbReference type="PANTHER" id="PTHR13598:SF1">
    <property type="entry name" value="AT07567P-RELATED"/>
    <property type="match status" value="1"/>
</dbReference>
<protein>
    <recommendedName>
        <fullName evidence="12">Nuclear envelope integral membrane protein 1</fullName>
    </recommendedName>
</protein>
<dbReference type="VEuPathDB" id="VectorBase:MDOA008519"/>
<dbReference type="InterPro" id="IPR019358">
    <property type="entry name" value="NEMP_fam"/>
</dbReference>
<keyword evidence="5 9" id="KW-1133">Transmembrane helix</keyword>
<dbReference type="RefSeq" id="XP_005188595.2">
    <property type="nucleotide sequence ID" value="XM_005188538.4"/>
</dbReference>
<evidence type="ECO:0000256" key="2">
    <source>
        <dbReference type="ARBA" id="ARBA00005748"/>
    </source>
</evidence>
<organism evidence="11">
    <name type="scientific">Musca domestica</name>
    <name type="common">House fly</name>
    <dbReference type="NCBI Taxonomy" id="7370"/>
    <lineage>
        <taxon>Eukaryota</taxon>
        <taxon>Metazoa</taxon>
        <taxon>Ecdysozoa</taxon>
        <taxon>Arthropoda</taxon>
        <taxon>Hexapoda</taxon>
        <taxon>Insecta</taxon>
        <taxon>Pterygota</taxon>
        <taxon>Neoptera</taxon>
        <taxon>Endopterygota</taxon>
        <taxon>Diptera</taxon>
        <taxon>Brachycera</taxon>
        <taxon>Muscomorpha</taxon>
        <taxon>Muscoidea</taxon>
        <taxon>Muscidae</taxon>
        <taxon>Musca</taxon>
    </lineage>
</organism>
<evidence type="ECO:0000256" key="6">
    <source>
        <dbReference type="ARBA" id="ARBA00023136"/>
    </source>
</evidence>
<keyword evidence="4 10" id="KW-0732">Signal</keyword>
<name>A0A1I8MUB5_MUSDO</name>
<evidence type="ECO:0008006" key="12">
    <source>
        <dbReference type="Google" id="ProtNLM"/>
    </source>
</evidence>
<keyword evidence="7" id="KW-0539">Nucleus</keyword>
<keyword evidence="6 9" id="KW-0472">Membrane</keyword>
<evidence type="ECO:0000256" key="5">
    <source>
        <dbReference type="ARBA" id="ARBA00022989"/>
    </source>
</evidence>
<reference evidence="11" key="1">
    <citation type="submission" date="2020-05" db="UniProtKB">
        <authorList>
            <consortium name="EnsemblMetazoa"/>
        </authorList>
    </citation>
    <scope>IDENTIFICATION</scope>
    <source>
        <strain evidence="11">Aabys</strain>
    </source>
</reference>
<gene>
    <name evidence="11" type="primary">101891541</name>
</gene>
<accession>A0A1I8MUB5</accession>
<comment type="subcellular location">
    <subcellularLocation>
        <location evidence="1">Nucleus inner membrane</location>
        <topology evidence="1">Multi-pass membrane protein</topology>
        <orientation evidence="1">Nucleoplasmic side</orientation>
    </subcellularLocation>
</comment>
<feature type="transmembrane region" description="Helical" evidence="9">
    <location>
        <begin position="237"/>
        <end position="255"/>
    </location>
</feature>
<evidence type="ECO:0000256" key="8">
    <source>
        <dbReference type="SAM" id="MobiDB-lite"/>
    </source>
</evidence>
<dbReference type="PANTHER" id="PTHR13598">
    <property type="entry name" value="AT07567P-RELATED"/>
    <property type="match status" value="1"/>
</dbReference>
<dbReference type="eggNOG" id="KOG3817">
    <property type="taxonomic scope" value="Eukaryota"/>
</dbReference>
<dbReference type="VEuPathDB" id="VectorBase:MDOMA2_016451"/>
<dbReference type="AlphaFoldDB" id="A0A1I8MUB5"/>
<proteinExistence type="inferred from homology"/>
<dbReference type="KEGG" id="mde:101891541"/>
<feature type="signal peptide" evidence="10">
    <location>
        <begin position="1"/>
        <end position="17"/>
    </location>
</feature>
<feature type="compositionally biased region" description="Acidic residues" evidence="8">
    <location>
        <begin position="393"/>
        <end position="413"/>
    </location>
</feature>
<feature type="transmembrane region" description="Helical" evidence="9">
    <location>
        <begin position="174"/>
        <end position="195"/>
    </location>
</feature>
<evidence type="ECO:0000256" key="3">
    <source>
        <dbReference type="ARBA" id="ARBA00022692"/>
    </source>
</evidence>
<dbReference type="OrthoDB" id="509138at2759"/>
<evidence type="ECO:0000256" key="1">
    <source>
        <dbReference type="ARBA" id="ARBA00004575"/>
    </source>
</evidence>
<feature type="compositionally biased region" description="Low complexity" evidence="8">
    <location>
        <begin position="461"/>
        <end position="474"/>
    </location>
</feature>
<dbReference type="GO" id="GO:0005637">
    <property type="term" value="C:nuclear inner membrane"/>
    <property type="evidence" value="ECO:0007669"/>
    <property type="project" value="UniProtKB-SubCell"/>
</dbReference>
<feature type="transmembrane region" description="Helical" evidence="9">
    <location>
        <begin position="207"/>
        <end position="225"/>
    </location>
</feature>
<feature type="chain" id="PRO_5044560852" description="Nuclear envelope integral membrane protein 1" evidence="10">
    <location>
        <begin position="18"/>
        <end position="515"/>
    </location>
</feature>
<evidence type="ECO:0000256" key="10">
    <source>
        <dbReference type="SAM" id="SignalP"/>
    </source>
</evidence>
<evidence type="ECO:0000256" key="4">
    <source>
        <dbReference type="ARBA" id="ARBA00022729"/>
    </source>
</evidence>
<dbReference type="Pfam" id="PF10225">
    <property type="entry name" value="NEMP"/>
    <property type="match status" value="1"/>
</dbReference>
<feature type="region of interest" description="Disordered" evidence="8">
    <location>
        <begin position="390"/>
        <end position="515"/>
    </location>
</feature>
<evidence type="ECO:0000256" key="7">
    <source>
        <dbReference type="ARBA" id="ARBA00023242"/>
    </source>
</evidence>
<sequence>MKTSIFLLMISIFAAKAAEVVPNTSSARNNKVRYLEAGEIYNYEPLRRHRGFFERDLRTYCYKGEDRTLRRLFETVELILEIEGDDYTQYDGSSPEEVQQHYDEHRSLFSFNLFSQKRSRLPLSPFVSSCMGIETIEPYRIRLHKVRVDFWRVLQLIIGCLVFQYAGKLSHNSLFYYITGVTLGICSSFMLLIWLSSKLVPRRTMMYGVLIGGWTIGLYVIQMLWENLQVIIVTYRTYVFWYILITGVVSFFFCYRWGPPTNKRSKNIIKWLLQLMSLLLIYLSSYYEEATAAIIIITIVLHYFPRSFWYKCRALWLRKFPPKRRLLTNEEYYEQGVRETTKALEELRQFASSPNCNQWRVMSKLRDPLRFAAFVEGASHLRDEEILRFESSKDDEDDSNDSDIILDESETEEQNSYHYNKSRRSTSRCPLQDDISEDEDYNGGNAYRGGTPQNGNALRYSAATSSTSASSSSARQRARHLTPTNTVYKSTRSSVTRSANRITRREERDEFSDDG</sequence>
<dbReference type="EnsemblMetazoa" id="MDOA008519-RA">
    <property type="protein sequence ID" value="MDOA008519-PA"/>
    <property type="gene ID" value="MDOA008519"/>
</dbReference>
<evidence type="ECO:0000256" key="9">
    <source>
        <dbReference type="SAM" id="Phobius"/>
    </source>
</evidence>
<keyword evidence="3 9" id="KW-0812">Transmembrane</keyword>
<comment type="similarity">
    <text evidence="2">Belongs to the NEMP family.</text>
</comment>